<accession>A0A1I7H677</accession>
<gene>
    <name evidence="1" type="ORF">SAMN05216339_10491</name>
</gene>
<name>A0A1I7H677_9PROT</name>
<dbReference type="EMBL" id="FPBL01000004">
    <property type="protein sequence ID" value="SFU56181.1"/>
    <property type="molecule type" value="Genomic_DNA"/>
</dbReference>
<sequence length="41" mass="4726">MTPALAVRVKEEAAREGVSIRKLFERMWDAYQESKKTQNAS</sequence>
<dbReference type="AlphaFoldDB" id="A0A1I7H677"/>
<proteinExistence type="predicted"/>
<evidence type="ECO:0000313" key="2">
    <source>
        <dbReference type="Proteomes" id="UP000183926"/>
    </source>
</evidence>
<evidence type="ECO:0000313" key="1">
    <source>
        <dbReference type="EMBL" id="SFU56181.1"/>
    </source>
</evidence>
<reference evidence="1 2" key="1">
    <citation type="submission" date="2016-10" db="EMBL/GenBank/DDBJ databases">
        <authorList>
            <person name="de Groot N.N."/>
        </authorList>
    </citation>
    <scope>NUCLEOTIDE SEQUENCE [LARGE SCALE GENOMIC DNA]</scope>
    <source>
        <strain evidence="1 2">Nm24</strain>
    </source>
</reference>
<protein>
    <submittedName>
        <fullName evidence="1">Uncharacterized protein</fullName>
    </submittedName>
</protein>
<dbReference type="Proteomes" id="UP000183926">
    <property type="component" value="Unassembled WGS sequence"/>
</dbReference>
<organism evidence="1 2">
    <name type="scientific">Nitrosomonas eutropha</name>
    <dbReference type="NCBI Taxonomy" id="916"/>
    <lineage>
        <taxon>Bacteria</taxon>
        <taxon>Pseudomonadati</taxon>
        <taxon>Pseudomonadota</taxon>
        <taxon>Betaproteobacteria</taxon>
        <taxon>Nitrosomonadales</taxon>
        <taxon>Nitrosomonadaceae</taxon>
        <taxon>Nitrosomonas</taxon>
    </lineage>
</organism>